<sequence>MRRPISAPSGADPMPHPVTAEELAAALPHVLAAPKTDAPIVSLCWRAGFNRRSFPDRLLLTRRCGIPGERWLKQPWLRLPDGRPDPRIQVSILPARVCDLVWRDHQGTPHPGDTIVADLDTTEANLPVGSLLRAGTAVLRVSDVFNDGCVKWKARYGAAAKDWIVAPGHAALRLRGILCSIEEGGVVAASDRLRKL</sequence>
<evidence type="ECO:0008006" key="2">
    <source>
        <dbReference type="Google" id="ProtNLM"/>
    </source>
</evidence>
<dbReference type="SUPFAM" id="SSF50800">
    <property type="entry name" value="PK beta-barrel domain-like"/>
    <property type="match status" value="1"/>
</dbReference>
<protein>
    <recommendedName>
        <fullName evidence="2">MOSC domain-containing protein</fullName>
    </recommendedName>
</protein>
<dbReference type="HOGENOM" id="CLU_101336_0_0_5"/>
<proteinExistence type="predicted"/>
<gene>
    <name evidence="1" type="ordered locus">Rsph17025_3457</name>
</gene>
<dbReference type="Gene3D" id="2.40.33.20">
    <property type="entry name" value="PK beta-barrel domain-like"/>
    <property type="match status" value="1"/>
</dbReference>
<dbReference type="AlphaFoldDB" id="A4WY70"/>
<name>A4WY70_CERS5</name>
<accession>A4WY70</accession>
<dbReference type="KEGG" id="rsq:Rsph17025_3457"/>
<keyword evidence="1" id="KW-0614">Plasmid</keyword>
<evidence type="ECO:0000313" key="1">
    <source>
        <dbReference type="EMBL" id="ABP72334.1"/>
    </source>
</evidence>
<dbReference type="InterPro" id="IPR011037">
    <property type="entry name" value="Pyrv_Knase-like_insert_dom_sf"/>
</dbReference>
<organism evidence="1">
    <name type="scientific">Cereibacter sphaeroides (strain ATCC 17025 / ATH 2.4.3)</name>
    <name type="common">Rhodobacter sphaeroides</name>
    <dbReference type="NCBI Taxonomy" id="349102"/>
    <lineage>
        <taxon>Bacteria</taxon>
        <taxon>Pseudomonadati</taxon>
        <taxon>Pseudomonadota</taxon>
        <taxon>Alphaproteobacteria</taxon>
        <taxon>Rhodobacterales</taxon>
        <taxon>Paracoccaceae</taxon>
        <taxon>Cereibacter</taxon>
    </lineage>
</organism>
<dbReference type="EMBL" id="CP000662">
    <property type="protein sequence ID" value="ABP72334.1"/>
    <property type="molecule type" value="Genomic_DNA"/>
</dbReference>
<geneLocation type="plasmid" evidence="1">
    <name>pRSPA01</name>
</geneLocation>
<reference evidence="1" key="1">
    <citation type="submission" date="2007-04" db="EMBL/GenBank/DDBJ databases">
        <title>Complete sequence of plasmid pRSPA01 of Rhodobacter sphaeroides ATCC 17025.</title>
        <authorList>
            <consortium name="US DOE Joint Genome Institute"/>
            <person name="Copeland A."/>
            <person name="Lucas S."/>
            <person name="Lapidus A."/>
            <person name="Barry K."/>
            <person name="Detter J.C."/>
            <person name="Glavina del Rio T."/>
            <person name="Hammon N."/>
            <person name="Israni S."/>
            <person name="Dalin E."/>
            <person name="Tice H."/>
            <person name="Pitluck S."/>
            <person name="Chertkov O."/>
            <person name="Brettin T."/>
            <person name="Bruce D."/>
            <person name="Han C."/>
            <person name="Schmutz J."/>
            <person name="Larimer F."/>
            <person name="Land M."/>
            <person name="Hauser L."/>
            <person name="Kyrpides N."/>
            <person name="Kim E."/>
            <person name="Richardson P."/>
            <person name="Mackenzie C."/>
            <person name="Choudhary M."/>
            <person name="Donohue T.J."/>
            <person name="Kaplan S."/>
        </authorList>
    </citation>
    <scope>NUCLEOTIDE SEQUENCE [LARGE SCALE GENOMIC DNA]</scope>
    <source>
        <strain evidence="1">ATCC 17025</strain>
        <plasmid evidence="1">pRSPA01</plasmid>
    </source>
</reference>